<proteinExistence type="predicted"/>
<accession>A0ACB7YSZ9</accession>
<sequence>MKSAIRPCLGWYESLPPRRNQLRPASPPRIIVCYVSEVKTFPQILSIEKKHPISISNSLNVNGFNDAPPQCCPLHGNHPRHFLPIIFPPKSGSHITSEAAKKITRLKSNRSLCEYKVKKAKDSRFSEVGGDGDNPNENENQEDYDRDTHPTAAALLVCLGGFEVVSAIGHILGGIDH</sequence>
<evidence type="ECO:0000313" key="1">
    <source>
        <dbReference type="EMBL" id="KAH7856578.1"/>
    </source>
</evidence>
<gene>
    <name evidence="1" type="ORF">Vadar_003081</name>
</gene>
<comment type="caution">
    <text evidence="1">The sequence shown here is derived from an EMBL/GenBank/DDBJ whole genome shotgun (WGS) entry which is preliminary data.</text>
</comment>
<evidence type="ECO:0000313" key="2">
    <source>
        <dbReference type="Proteomes" id="UP000828048"/>
    </source>
</evidence>
<keyword evidence="2" id="KW-1185">Reference proteome</keyword>
<name>A0ACB7YSZ9_9ERIC</name>
<reference evidence="1 2" key="1">
    <citation type="journal article" date="2021" name="Hortic Res">
        <title>High-quality reference genome and annotation aids understanding of berry development for evergreen blueberry (Vaccinium darrowii).</title>
        <authorList>
            <person name="Yu J."/>
            <person name="Hulse-Kemp A.M."/>
            <person name="Babiker E."/>
            <person name="Staton M."/>
        </authorList>
    </citation>
    <scope>NUCLEOTIDE SEQUENCE [LARGE SCALE GENOMIC DNA]</scope>
    <source>
        <strain evidence="2">cv. NJ 8807/NJ 8810</strain>
        <tissue evidence="1">Young leaf</tissue>
    </source>
</reference>
<protein>
    <submittedName>
        <fullName evidence="1">Uncharacterized protein</fullName>
    </submittedName>
</protein>
<dbReference type="EMBL" id="CM037153">
    <property type="protein sequence ID" value="KAH7856578.1"/>
    <property type="molecule type" value="Genomic_DNA"/>
</dbReference>
<dbReference type="Proteomes" id="UP000828048">
    <property type="component" value="Chromosome 3"/>
</dbReference>
<organism evidence="1 2">
    <name type="scientific">Vaccinium darrowii</name>
    <dbReference type="NCBI Taxonomy" id="229202"/>
    <lineage>
        <taxon>Eukaryota</taxon>
        <taxon>Viridiplantae</taxon>
        <taxon>Streptophyta</taxon>
        <taxon>Embryophyta</taxon>
        <taxon>Tracheophyta</taxon>
        <taxon>Spermatophyta</taxon>
        <taxon>Magnoliopsida</taxon>
        <taxon>eudicotyledons</taxon>
        <taxon>Gunneridae</taxon>
        <taxon>Pentapetalae</taxon>
        <taxon>asterids</taxon>
        <taxon>Ericales</taxon>
        <taxon>Ericaceae</taxon>
        <taxon>Vaccinioideae</taxon>
        <taxon>Vaccinieae</taxon>
        <taxon>Vaccinium</taxon>
    </lineage>
</organism>